<dbReference type="PANTHER" id="PTHR23517">
    <property type="entry name" value="RESISTANCE PROTEIN MDTM, PUTATIVE-RELATED-RELATED"/>
    <property type="match status" value="1"/>
</dbReference>
<proteinExistence type="predicted"/>
<keyword evidence="2" id="KW-0813">Transport</keyword>
<dbReference type="SUPFAM" id="SSF103473">
    <property type="entry name" value="MFS general substrate transporter"/>
    <property type="match status" value="1"/>
</dbReference>
<gene>
    <name evidence="9" type="ORF">FD15_GL000588</name>
</gene>
<keyword evidence="4 7" id="KW-0812">Transmembrane</keyword>
<dbReference type="InterPro" id="IPR036259">
    <property type="entry name" value="MFS_trans_sf"/>
</dbReference>
<evidence type="ECO:0000313" key="10">
    <source>
        <dbReference type="Proteomes" id="UP000050961"/>
    </source>
</evidence>
<dbReference type="EMBL" id="AYZF01000008">
    <property type="protein sequence ID" value="KRN07023.1"/>
    <property type="molecule type" value="Genomic_DNA"/>
</dbReference>
<feature type="transmembrane region" description="Helical" evidence="7">
    <location>
        <begin position="202"/>
        <end position="223"/>
    </location>
</feature>
<evidence type="ECO:0000256" key="5">
    <source>
        <dbReference type="ARBA" id="ARBA00022989"/>
    </source>
</evidence>
<feature type="transmembrane region" description="Helical" evidence="7">
    <location>
        <begin position="291"/>
        <end position="312"/>
    </location>
</feature>
<protein>
    <submittedName>
        <fullName evidence="9">Major facilitator superfamily permease</fullName>
    </submittedName>
</protein>
<dbReference type="eggNOG" id="COG0738">
    <property type="taxonomic scope" value="Bacteria"/>
</dbReference>
<dbReference type="InterPro" id="IPR020846">
    <property type="entry name" value="MFS_dom"/>
</dbReference>
<dbReference type="STRING" id="1423806.FD15_GL000588"/>
<evidence type="ECO:0000256" key="2">
    <source>
        <dbReference type="ARBA" id="ARBA00022448"/>
    </source>
</evidence>
<dbReference type="Gene3D" id="1.20.1250.20">
    <property type="entry name" value="MFS general substrate transporter like domains"/>
    <property type="match status" value="1"/>
</dbReference>
<dbReference type="PANTHER" id="PTHR23517:SF3">
    <property type="entry name" value="INTEGRAL MEMBRANE TRANSPORT PROTEIN"/>
    <property type="match status" value="1"/>
</dbReference>
<organism evidence="9 10">
    <name type="scientific">Liquorilactobacillus sucicola DSM 21376 = JCM 15457</name>
    <dbReference type="NCBI Taxonomy" id="1423806"/>
    <lineage>
        <taxon>Bacteria</taxon>
        <taxon>Bacillati</taxon>
        <taxon>Bacillota</taxon>
        <taxon>Bacilli</taxon>
        <taxon>Lactobacillales</taxon>
        <taxon>Lactobacillaceae</taxon>
        <taxon>Liquorilactobacillus</taxon>
    </lineage>
</organism>
<feature type="transmembrane region" description="Helical" evidence="7">
    <location>
        <begin position="97"/>
        <end position="120"/>
    </location>
</feature>
<name>A0A0R2DSR5_9LACO</name>
<feature type="transmembrane region" description="Helical" evidence="7">
    <location>
        <begin position="266"/>
        <end position="285"/>
    </location>
</feature>
<dbReference type="Pfam" id="PF07690">
    <property type="entry name" value="MFS_1"/>
    <property type="match status" value="1"/>
</dbReference>
<evidence type="ECO:0000256" key="3">
    <source>
        <dbReference type="ARBA" id="ARBA00022475"/>
    </source>
</evidence>
<feature type="transmembrane region" description="Helical" evidence="7">
    <location>
        <begin position="359"/>
        <end position="381"/>
    </location>
</feature>
<keyword evidence="6 7" id="KW-0472">Membrane</keyword>
<feature type="transmembrane region" description="Helical" evidence="7">
    <location>
        <begin position="42"/>
        <end position="66"/>
    </location>
</feature>
<feature type="transmembrane region" description="Helical" evidence="7">
    <location>
        <begin position="235"/>
        <end position="259"/>
    </location>
</feature>
<dbReference type="GO" id="GO:0022857">
    <property type="term" value="F:transmembrane transporter activity"/>
    <property type="evidence" value="ECO:0007669"/>
    <property type="project" value="InterPro"/>
</dbReference>
<feature type="transmembrane region" description="Helical" evidence="7">
    <location>
        <begin position="163"/>
        <end position="181"/>
    </location>
</feature>
<dbReference type="InterPro" id="IPR011701">
    <property type="entry name" value="MFS"/>
</dbReference>
<accession>A0A0R2DSR5</accession>
<reference evidence="9 10" key="1">
    <citation type="journal article" date="2015" name="Genome Announc.">
        <title>Expanding the biotechnology potential of lactobacilli through comparative genomics of 213 strains and associated genera.</title>
        <authorList>
            <person name="Sun Z."/>
            <person name="Harris H.M."/>
            <person name="McCann A."/>
            <person name="Guo C."/>
            <person name="Argimon S."/>
            <person name="Zhang W."/>
            <person name="Yang X."/>
            <person name="Jeffery I.B."/>
            <person name="Cooney J.C."/>
            <person name="Kagawa T.F."/>
            <person name="Liu W."/>
            <person name="Song Y."/>
            <person name="Salvetti E."/>
            <person name="Wrobel A."/>
            <person name="Rasinkangas P."/>
            <person name="Parkhill J."/>
            <person name="Rea M.C."/>
            <person name="O'Sullivan O."/>
            <person name="Ritari J."/>
            <person name="Douillard F.P."/>
            <person name="Paul Ross R."/>
            <person name="Yang R."/>
            <person name="Briner A.E."/>
            <person name="Felis G.E."/>
            <person name="de Vos W.M."/>
            <person name="Barrangou R."/>
            <person name="Klaenhammer T.R."/>
            <person name="Caufield P.W."/>
            <person name="Cui Y."/>
            <person name="Zhang H."/>
            <person name="O'Toole P.W."/>
        </authorList>
    </citation>
    <scope>NUCLEOTIDE SEQUENCE [LARGE SCALE GENOMIC DNA]</scope>
    <source>
        <strain evidence="9 10">DSM 21376</strain>
    </source>
</reference>
<dbReference type="InterPro" id="IPR050171">
    <property type="entry name" value="MFS_Transporters"/>
</dbReference>
<comment type="caution">
    <text evidence="9">The sequence shown here is derived from an EMBL/GenBank/DDBJ whole genome shotgun (WGS) entry which is preliminary data.</text>
</comment>
<evidence type="ECO:0000256" key="7">
    <source>
        <dbReference type="SAM" id="Phobius"/>
    </source>
</evidence>
<dbReference type="GO" id="GO:0005886">
    <property type="term" value="C:plasma membrane"/>
    <property type="evidence" value="ECO:0007669"/>
    <property type="project" value="UniProtKB-SubCell"/>
</dbReference>
<feature type="transmembrane region" description="Helical" evidence="7">
    <location>
        <begin position="141"/>
        <end position="157"/>
    </location>
</feature>
<feature type="domain" description="Major facilitator superfamily (MFS) profile" evidence="8">
    <location>
        <begin position="1"/>
        <end position="381"/>
    </location>
</feature>
<keyword evidence="5 7" id="KW-1133">Transmembrane helix</keyword>
<evidence type="ECO:0000256" key="6">
    <source>
        <dbReference type="ARBA" id="ARBA00023136"/>
    </source>
</evidence>
<sequence>MDNTSFKFKSAILSISLVLVTGSSISAALPEMSKSLDNASAASVNLIATIPQAGVLLFLLLSGLVVRRCGIKNTILIGLITMAVSGLVPVITDNYWIILLSRFIFGAGIGLYNALAITIINLSFDGKEQSKLLGFRGSMESIGASIASLLVGILLTLGWHSAFLIYALALPIAFFFYKNVPDIRVPQERKSNSSITKVNGKVLVLAFTFLILVMTQIMIILQIPRFMIERHISSASIASTIVALNTFAGMLGGLVFGFIYNKLGKIAFSMFLFGDAIGLVLLYFARNIVTVASGTIIVGIFGTLMCVAIFNLMTNVTMPAEQAAANTVLLFGANIGSFSTPIGIQLAQNVLSNNAASPFMFFSILLAIIGVVFLFLTNVFYTKKVYTVTQNKTK</sequence>
<evidence type="ECO:0000256" key="4">
    <source>
        <dbReference type="ARBA" id="ARBA00022692"/>
    </source>
</evidence>
<evidence type="ECO:0000259" key="8">
    <source>
        <dbReference type="PROSITE" id="PS50850"/>
    </source>
</evidence>
<feature type="transmembrane region" description="Helical" evidence="7">
    <location>
        <begin position="73"/>
        <end position="91"/>
    </location>
</feature>
<dbReference type="PATRIC" id="fig|1423806.3.peg.601"/>
<evidence type="ECO:0000256" key="1">
    <source>
        <dbReference type="ARBA" id="ARBA00004651"/>
    </source>
</evidence>
<feature type="transmembrane region" description="Helical" evidence="7">
    <location>
        <begin position="324"/>
        <end position="347"/>
    </location>
</feature>
<evidence type="ECO:0000313" key="9">
    <source>
        <dbReference type="EMBL" id="KRN07023.1"/>
    </source>
</evidence>
<dbReference type="RefSeq" id="WP_056967297.1">
    <property type="nucleotide sequence ID" value="NZ_AYZF01000008.1"/>
</dbReference>
<dbReference type="Proteomes" id="UP000050961">
    <property type="component" value="Unassembled WGS sequence"/>
</dbReference>
<keyword evidence="3" id="KW-1003">Cell membrane</keyword>
<comment type="subcellular location">
    <subcellularLocation>
        <location evidence="1">Cell membrane</location>
        <topology evidence="1">Multi-pass membrane protein</topology>
    </subcellularLocation>
</comment>
<keyword evidence="10" id="KW-1185">Reference proteome</keyword>
<dbReference type="AlphaFoldDB" id="A0A0R2DSR5"/>
<dbReference type="PROSITE" id="PS50850">
    <property type="entry name" value="MFS"/>
    <property type="match status" value="1"/>
</dbReference>